<protein>
    <submittedName>
        <fullName evidence="2">Trk K+ transport system NAD-binding subunit</fullName>
    </submittedName>
</protein>
<dbReference type="SUPFAM" id="SSF51735">
    <property type="entry name" value="NAD(P)-binding Rossmann-fold domains"/>
    <property type="match status" value="1"/>
</dbReference>
<dbReference type="RefSeq" id="WP_205172102.1">
    <property type="nucleotide sequence ID" value="NZ_JAFBDZ010000002.1"/>
</dbReference>
<evidence type="ECO:0000313" key="3">
    <source>
        <dbReference type="Proteomes" id="UP001646157"/>
    </source>
</evidence>
<dbReference type="InterPro" id="IPR003148">
    <property type="entry name" value="RCK_N"/>
</dbReference>
<dbReference type="PANTHER" id="PTHR43833:SF9">
    <property type="entry name" value="POTASSIUM CHANNEL PROTEIN YUGO-RELATED"/>
    <property type="match status" value="1"/>
</dbReference>
<evidence type="ECO:0000259" key="1">
    <source>
        <dbReference type="PROSITE" id="PS51201"/>
    </source>
</evidence>
<name>A0ABS2ND52_9BACI</name>
<dbReference type="InterPro" id="IPR036291">
    <property type="entry name" value="NAD(P)-bd_dom_sf"/>
</dbReference>
<dbReference type="Pfam" id="PF22614">
    <property type="entry name" value="Slo-like_RCK"/>
    <property type="match status" value="1"/>
</dbReference>
<dbReference type="PANTHER" id="PTHR43833">
    <property type="entry name" value="POTASSIUM CHANNEL PROTEIN 2-RELATED-RELATED"/>
    <property type="match status" value="1"/>
</dbReference>
<sequence>MNRTMDSKTLLIIGWNEGSKNIIYKLNSKYPHLLMCLIDNTLNTNPINEGIIHFIKGSSLYRETLIQANIFNADHILITSNHHKNERNADKETILSLLTIKCLNPNAHCIVEILTDEQFNNAKRAGADEIICSNILSAASNLHRFSNEKNKLNLLEILSNDENVINCIKIPNNHINKTYSQYFKEVIEEGKVPLGITQGDHLSLNHYSKLKIQSGDNLVFIERID</sequence>
<comment type="caution">
    <text evidence="2">The sequence shown here is derived from an EMBL/GenBank/DDBJ whole genome shotgun (WGS) entry which is preliminary data.</text>
</comment>
<gene>
    <name evidence="2" type="ORF">JOC86_002221</name>
</gene>
<dbReference type="Proteomes" id="UP001646157">
    <property type="component" value="Unassembled WGS sequence"/>
</dbReference>
<accession>A0ABS2ND52</accession>
<dbReference type="InterPro" id="IPR050721">
    <property type="entry name" value="Trk_Ktr_HKT_K-transport"/>
</dbReference>
<organism evidence="2 3">
    <name type="scientific">Rossellomorea pakistanensis</name>
    <dbReference type="NCBI Taxonomy" id="992288"/>
    <lineage>
        <taxon>Bacteria</taxon>
        <taxon>Bacillati</taxon>
        <taxon>Bacillota</taxon>
        <taxon>Bacilli</taxon>
        <taxon>Bacillales</taxon>
        <taxon>Bacillaceae</taxon>
        <taxon>Rossellomorea</taxon>
    </lineage>
</organism>
<dbReference type="EMBL" id="JAFBDZ010000002">
    <property type="protein sequence ID" value="MBM7585679.1"/>
    <property type="molecule type" value="Genomic_DNA"/>
</dbReference>
<proteinExistence type="predicted"/>
<reference evidence="2 3" key="1">
    <citation type="submission" date="2021-01" db="EMBL/GenBank/DDBJ databases">
        <title>Genomic Encyclopedia of Type Strains, Phase IV (KMG-IV): sequencing the most valuable type-strain genomes for metagenomic binning, comparative biology and taxonomic classification.</title>
        <authorList>
            <person name="Goeker M."/>
        </authorList>
    </citation>
    <scope>NUCLEOTIDE SEQUENCE [LARGE SCALE GENOMIC DNA]</scope>
    <source>
        <strain evidence="2 3">DSM 24834</strain>
    </source>
</reference>
<dbReference type="PROSITE" id="PS51201">
    <property type="entry name" value="RCK_N"/>
    <property type="match status" value="1"/>
</dbReference>
<dbReference type="Gene3D" id="3.40.50.720">
    <property type="entry name" value="NAD(P)-binding Rossmann-like Domain"/>
    <property type="match status" value="1"/>
</dbReference>
<evidence type="ECO:0000313" key="2">
    <source>
        <dbReference type="EMBL" id="MBM7585679.1"/>
    </source>
</evidence>
<keyword evidence="3" id="KW-1185">Reference proteome</keyword>
<feature type="domain" description="RCK N-terminal" evidence="1">
    <location>
        <begin position="7"/>
        <end position="131"/>
    </location>
</feature>